<dbReference type="InterPro" id="IPR047216">
    <property type="entry name" value="Endonuclease_DUF559_bact"/>
</dbReference>
<comment type="caution">
    <text evidence="2">The sequence shown here is derived from an EMBL/GenBank/DDBJ whole genome shotgun (WGS) entry which is preliminary data.</text>
</comment>
<evidence type="ECO:0000259" key="1">
    <source>
        <dbReference type="Pfam" id="PF04480"/>
    </source>
</evidence>
<reference evidence="2 3" key="1">
    <citation type="submission" date="2021-05" db="EMBL/GenBank/DDBJ databases">
        <title>Phylogenetic classification of ten novel species belonging to the genus Bifidobacterium comprising B. colchicus sp. nov., B. abeli sp. nov., B. bicoloris sp. nov., B. guerezis sp. nov., B. rosaliae sp. nov., B. santillanensis sp. nov., B. argentati sp. nov., B. amazzoni sp. nov., B. pluviali sp. nov., and B. pinnaculum sp. nov.</title>
        <authorList>
            <person name="Lugli G.A."/>
            <person name="Ruiz Garcia L."/>
            <person name="Margolles A."/>
            <person name="Ventura M."/>
        </authorList>
    </citation>
    <scope>NUCLEOTIDE SEQUENCE [LARGE SCALE GENOMIC DNA]</scope>
    <source>
        <strain evidence="2 3">82T10</strain>
    </source>
</reference>
<name>A0ABS6WDT5_9BIFI</name>
<dbReference type="PANTHER" id="PTHR38590">
    <property type="entry name" value="BLL0828 PROTEIN"/>
    <property type="match status" value="1"/>
</dbReference>
<proteinExistence type="predicted"/>
<gene>
    <name evidence="2" type="ORF">KIH79_04400</name>
</gene>
<dbReference type="EMBL" id="JAHBBH010000008">
    <property type="protein sequence ID" value="MBW3092205.1"/>
    <property type="molecule type" value="Genomic_DNA"/>
</dbReference>
<dbReference type="CDD" id="cd01038">
    <property type="entry name" value="Endonuclease_DUF559"/>
    <property type="match status" value="1"/>
</dbReference>
<feature type="domain" description="DUF559" evidence="1">
    <location>
        <begin position="2"/>
        <end position="92"/>
    </location>
</feature>
<organism evidence="2 3">
    <name type="scientific">Bifidobacterium miconis</name>
    <dbReference type="NCBI Taxonomy" id="2834435"/>
    <lineage>
        <taxon>Bacteria</taxon>
        <taxon>Bacillati</taxon>
        <taxon>Actinomycetota</taxon>
        <taxon>Actinomycetes</taxon>
        <taxon>Bifidobacteriales</taxon>
        <taxon>Bifidobacteriaceae</taxon>
        <taxon>Bifidobacterium</taxon>
    </lineage>
</organism>
<dbReference type="Pfam" id="PF04480">
    <property type="entry name" value="DUF559"/>
    <property type="match status" value="1"/>
</dbReference>
<sequence>MTPWERKLWYRFLRTHSLRWQRQTPVGRYIVDFYCAKAKLVVELDGRGHYMPEQQAKDTERTRELETKDLLVLRFANNQVDYQFDAVCARIDRIAREQVEERSRLSRP</sequence>
<protein>
    <submittedName>
        <fullName evidence="2">DUF559 domain-containing protein</fullName>
    </submittedName>
</protein>
<keyword evidence="3" id="KW-1185">Reference proteome</keyword>
<dbReference type="InterPro" id="IPR007569">
    <property type="entry name" value="DUF559"/>
</dbReference>
<evidence type="ECO:0000313" key="2">
    <source>
        <dbReference type="EMBL" id="MBW3092205.1"/>
    </source>
</evidence>
<dbReference type="Proteomes" id="UP000700815">
    <property type="component" value="Unassembled WGS sequence"/>
</dbReference>
<dbReference type="PANTHER" id="PTHR38590:SF1">
    <property type="entry name" value="BLL0828 PROTEIN"/>
    <property type="match status" value="1"/>
</dbReference>
<evidence type="ECO:0000313" key="3">
    <source>
        <dbReference type="Proteomes" id="UP000700815"/>
    </source>
</evidence>
<accession>A0ABS6WDT5</accession>